<accession>A0AAV7Q2B5</accession>
<gene>
    <name evidence="2" type="ORF">NDU88_011664</name>
</gene>
<protein>
    <submittedName>
        <fullName evidence="2">Uncharacterized protein</fullName>
    </submittedName>
</protein>
<dbReference type="Proteomes" id="UP001066276">
    <property type="component" value="Chromosome 7"/>
</dbReference>
<keyword evidence="3" id="KW-1185">Reference proteome</keyword>
<comment type="caution">
    <text evidence="2">The sequence shown here is derived from an EMBL/GenBank/DDBJ whole genome shotgun (WGS) entry which is preliminary data.</text>
</comment>
<reference evidence="2" key="1">
    <citation type="journal article" date="2022" name="bioRxiv">
        <title>Sequencing and chromosome-scale assembly of the giantPleurodeles waltlgenome.</title>
        <authorList>
            <person name="Brown T."/>
            <person name="Elewa A."/>
            <person name="Iarovenko S."/>
            <person name="Subramanian E."/>
            <person name="Araus A.J."/>
            <person name="Petzold A."/>
            <person name="Susuki M."/>
            <person name="Suzuki K.-i.T."/>
            <person name="Hayashi T."/>
            <person name="Toyoda A."/>
            <person name="Oliveira C."/>
            <person name="Osipova E."/>
            <person name="Leigh N.D."/>
            <person name="Simon A."/>
            <person name="Yun M.H."/>
        </authorList>
    </citation>
    <scope>NUCLEOTIDE SEQUENCE</scope>
    <source>
        <strain evidence="2">20211129_DDA</strain>
        <tissue evidence="2">Liver</tissue>
    </source>
</reference>
<name>A0AAV7Q2B5_PLEWA</name>
<feature type="compositionally biased region" description="Basic residues" evidence="1">
    <location>
        <begin position="74"/>
        <end position="85"/>
    </location>
</feature>
<dbReference type="EMBL" id="JANPWB010000011">
    <property type="protein sequence ID" value="KAJ1133369.1"/>
    <property type="molecule type" value="Genomic_DNA"/>
</dbReference>
<evidence type="ECO:0000313" key="2">
    <source>
        <dbReference type="EMBL" id="KAJ1133369.1"/>
    </source>
</evidence>
<feature type="region of interest" description="Disordered" evidence="1">
    <location>
        <begin position="72"/>
        <end position="101"/>
    </location>
</feature>
<sequence length="101" mass="11372">MCWGDTPINAPRERLSHTVAVTWGVGGWAERDPADPWGDEYLVGAPGSGNHPLNPFERGGACRNRLVKDEGRRRPCSRRRRRARQGRPGSYWDRTVMTAEA</sequence>
<proteinExistence type="predicted"/>
<evidence type="ECO:0000313" key="3">
    <source>
        <dbReference type="Proteomes" id="UP001066276"/>
    </source>
</evidence>
<dbReference type="AlphaFoldDB" id="A0AAV7Q2B5"/>
<organism evidence="2 3">
    <name type="scientific">Pleurodeles waltl</name>
    <name type="common">Iberian ribbed newt</name>
    <dbReference type="NCBI Taxonomy" id="8319"/>
    <lineage>
        <taxon>Eukaryota</taxon>
        <taxon>Metazoa</taxon>
        <taxon>Chordata</taxon>
        <taxon>Craniata</taxon>
        <taxon>Vertebrata</taxon>
        <taxon>Euteleostomi</taxon>
        <taxon>Amphibia</taxon>
        <taxon>Batrachia</taxon>
        <taxon>Caudata</taxon>
        <taxon>Salamandroidea</taxon>
        <taxon>Salamandridae</taxon>
        <taxon>Pleurodelinae</taxon>
        <taxon>Pleurodeles</taxon>
    </lineage>
</organism>
<evidence type="ECO:0000256" key="1">
    <source>
        <dbReference type="SAM" id="MobiDB-lite"/>
    </source>
</evidence>